<dbReference type="Proteomes" id="UP000663825">
    <property type="component" value="Unassembled WGS sequence"/>
</dbReference>
<accession>A0A817XH11</accession>
<evidence type="ECO:0000256" key="3">
    <source>
        <dbReference type="RuleBase" id="RU003932"/>
    </source>
</evidence>
<dbReference type="InterPro" id="IPR000375">
    <property type="entry name" value="Dynamin_stalk"/>
</dbReference>
<dbReference type="GO" id="GO:0005525">
    <property type="term" value="F:GTP binding"/>
    <property type="evidence" value="ECO:0007669"/>
    <property type="project" value="UniProtKB-KW"/>
</dbReference>
<dbReference type="CDD" id="cd08771">
    <property type="entry name" value="DLP_1"/>
    <property type="match status" value="1"/>
</dbReference>
<feature type="region of interest" description="Disordered" evidence="4">
    <location>
        <begin position="512"/>
        <end position="539"/>
    </location>
</feature>
<dbReference type="InterPro" id="IPR027417">
    <property type="entry name" value="P-loop_NTPase"/>
</dbReference>
<dbReference type="Gene3D" id="1.20.120.1240">
    <property type="entry name" value="Dynamin, middle domain"/>
    <property type="match status" value="1"/>
</dbReference>
<dbReference type="SMART" id="SM00053">
    <property type="entry name" value="DYNc"/>
    <property type="match status" value="1"/>
</dbReference>
<evidence type="ECO:0000313" key="9">
    <source>
        <dbReference type="Proteomes" id="UP000663873"/>
    </source>
</evidence>
<dbReference type="Gene3D" id="3.40.50.300">
    <property type="entry name" value="P-loop containing nucleotide triphosphate hydrolases"/>
    <property type="match status" value="1"/>
</dbReference>
<dbReference type="GO" id="GO:0005874">
    <property type="term" value="C:microtubule"/>
    <property type="evidence" value="ECO:0007669"/>
    <property type="project" value="TreeGrafter"/>
</dbReference>
<dbReference type="InterPro" id="IPR019762">
    <property type="entry name" value="Dynamin_GTPase_CS"/>
</dbReference>
<comment type="similarity">
    <text evidence="3">Belongs to the TRAFAC class dynamin-like GTPase superfamily. Dynamin/Fzo/YdjA family.</text>
</comment>
<protein>
    <recommendedName>
        <fullName evidence="5">Dynamin-type G domain-containing protein</fullName>
    </recommendedName>
</protein>
<dbReference type="GO" id="GO:0005737">
    <property type="term" value="C:cytoplasm"/>
    <property type="evidence" value="ECO:0007669"/>
    <property type="project" value="TreeGrafter"/>
</dbReference>
<comment type="caution">
    <text evidence="6">The sequence shown here is derived from an EMBL/GenBank/DDBJ whole genome shotgun (WGS) entry which is preliminary data.</text>
</comment>
<dbReference type="OrthoDB" id="5061070at2759"/>
<dbReference type="AlphaFoldDB" id="A0A817XH11"/>
<keyword evidence="1 3" id="KW-0547">Nucleotide-binding</keyword>
<evidence type="ECO:0000256" key="2">
    <source>
        <dbReference type="ARBA" id="ARBA00023134"/>
    </source>
</evidence>
<keyword evidence="2 3" id="KW-0342">GTP-binding</keyword>
<feature type="compositionally biased region" description="Basic and acidic residues" evidence="4">
    <location>
        <begin position="521"/>
        <end position="532"/>
    </location>
</feature>
<evidence type="ECO:0000256" key="1">
    <source>
        <dbReference type="ARBA" id="ARBA00022741"/>
    </source>
</evidence>
<dbReference type="PROSITE" id="PS51718">
    <property type="entry name" value="G_DYNAMIN_2"/>
    <property type="match status" value="1"/>
</dbReference>
<dbReference type="Pfam" id="PF01031">
    <property type="entry name" value="Dynamin_M"/>
    <property type="match status" value="1"/>
</dbReference>
<dbReference type="SUPFAM" id="SSF52540">
    <property type="entry name" value="P-loop containing nucleoside triphosphate hydrolases"/>
    <property type="match status" value="1"/>
</dbReference>
<dbReference type="InterPro" id="IPR045063">
    <property type="entry name" value="Dynamin_N"/>
</dbReference>
<organism evidence="6 8">
    <name type="scientific">Rotaria socialis</name>
    <dbReference type="NCBI Taxonomy" id="392032"/>
    <lineage>
        <taxon>Eukaryota</taxon>
        <taxon>Metazoa</taxon>
        <taxon>Spiralia</taxon>
        <taxon>Gnathifera</taxon>
        <taxon>Rotifera</taxon>
        <taxon>Eurotatoria</taxon>
        <taxon>Bdelloidea</taxon>
        <taxon>Philodinida</taxon>
        <taxon>Philodinidae</taxon>
        <taxon>Rotaria</taxon>
    </lineage>
</organism>
<evidence type="ECO:0000313" key="8">
    <source>
        <dbReference type="Proteomes" id="UP000663825"/>
    </source>
</evidence>
<dbReference type="Proteomes" id="UP000663873">
    <property type="component" value="Unassembled WGS sequence"/>
</dbReference>
<evidence type="ECO:0000259" key="5">
    <source>
        <dbReference type="PROSITE" id="PS51718"/>
    </source>
</evidence>
<dbReference type="PANTHER" id="PTHR11566">
    <property type="entry name" value="DYNAMIN"/>
    <property type="match status" value="1"/>
</dbReference>
<dbReference type="EMBL" id="CAJNXB010004321">
    <property type="protein sequence ID" value="CAF3369296.1"/>
    <property type="molecule type" value="Genomic_DNA"/>
</dbReference>
<dbReference type="InterPro" id="IPR001401">
    <property type="entry name" value="Dynamin_GTPase"/>
</dbReference>
<dbReference type="GO" id="GO:0008017">
    <property type="term" value="F:microtubule binding"/>
    <property type="evidence" value="ECO:0007669"/>
    <property type="project" value="TreeGrafter"/>
</dbReference>
<evidence type="ECO:0000313" key="7">
    <source>
        <dbReference type="EMBL" id="CAF4449411.1"/>
    </source>
</evidence>
<sequence length="719" mass="81669">MNTFTDAYDEKIRPLMDKIDQARSLLSSNDDGITLPNVVVVGDQSSGKSTLLEALSLVELPKGSGIVTRCPLVLRLRKSNVRRLYRVNDTNKTLLDEKTTNVLKYIEEETRKLAGNNKNVVKDLIELQVDDPNVRDLTVVDLPGIARNPIADQPQDIHKQTTDLIRHFIRQEGSVILCVFPANVDIATVESFTIARECDPTGERTIGVITKSDLAANHDILIQQLLMDRADVLHLKLGFIAVRNRSTEENISLEDARKREKEFFSQHPASSIAGHCLGIHSLINRLADLYSDRVKETFPKMRAEVQKKLKDVREQLSKFPPDLGSTSARLAKYYELADWYAENIIGMRFKSSDDGQQKSMINKLHHKLKQVQEIMERKDADLFSPSYRSKVKEAMSACFGEQLPNFLPHPVLKQFICKKLDQLWVVIDVLIKESFRMTCQLLLENDKDACKDDILLLKLLPTFRQVTYAYLTKKQQTICDQLQELLRIEKIEPYTLNDVYMTKVNKFKEHVAKRKSSNTGEAKHSPGTHKYDDDDDDDESVYDAISNDDQAVQDMIISIYWYWKVLFKRYMDYAALSVRAGCVLDTCSGIRECLRQTPVEQPTYVDAVLAEDTYVRAQREQLQQKQVRLEKVDAILGGGRMPIGDDVTLVSGATLLENSPLMTLDKLAESMTLSREINTTSPSTPASTISNRQNIPNAAAICSTNLTSIFLQQEKHRRK</sequence>
<reference evidence="6" key="1">
    <citation type="submission" date="2021-02" db="EMBL/GenBank/DDBJ databases">
        <authorList>
            <person name="Nowell W R."/>
        </authorList>
    </citation>
    <scope>NUCLEOTIDE SEQUENCE</scope>
</reference>
<name>A0A817XH11_9BILA</name>
<dbReference type="EMBL" id="CAJOBP010004734">
    <property type="protein sequence ID" value="CAF4449411.1"/>
    <property type="molecule type" value="Genomic_DNA"/>
</dbReference>
<dbReference type="GO" id="GO:0016020">
    <property type="term" value="C:membrane"/>
    <property type="evidence" value="ECO:0007669"/>
    <property type="project" value="TreeGrafter"/>
</dbReference>
<dbReference type="PROSITE" id="PS00410">
    <property type="entry name" value="G_DYNAMIN_1"/>
    <property type="match status" value="1"/>
</dbReference>
<evidence type="ECO:0000256" key="4">
    <source>
        <dbReference type="SAM" id="MobiDB-lite"/>
    </source>
</evidence>
<dbReference type="PANTHER" id="PTHR11566:SF173">
    <property type="entry name" value="DYNAMIN-RELATED PROTEIN 4C"/>
    <property type="match status" value="1"/>
</dbReference>
<proteinExistence type="inferred from homology"/>
<dbReference type="InterPro" id="IPR030381">
    <property type="entry name" value="G_DYNAMIN_dom"/>
</dbReference>
<dbReference type="Pfam" id="PF00350">
    <property type="entry name" value="Dynamin_N"/>
    <property type="match status" value="1"/>
</dbReference>
<feature type="domain" description="Dynamin-type G" evidence="5">
    <location>
        <begin position="32"/>
        <end position="299"/>
    </location>
</feature>
<dbReference type="GO" id="GO:0003924">
    <property type="term" value="F:GTPase activity"/>
    <property type="evidence" value="ECO:0007669"/>
    <property type="project" value="InterPro"/>
</dbReference>
<evidence type="ECO:0000313" key="6">
    <source>
        <dbReference type="EMBL" id="CAF3369296.1"/>
    </source>
</evidence>
<dbReference type="PRINTS" id="PR00195">
    <property type="entry name" value="DYNAMIN"/>
</dbReference>
<gene>
    <name evidence="6" type="ORF">TIS948_LOCUS24899</name>
    <name evidence="7" type="ORF">UJA718_LOCUS22684</name>
</gene>
<dbReference type="InterPro" id="IPR022812">
    <property type="entry name" value="Dynamin"/>
</dbReference>
<keyword evidence="9" id="KW-1185">Reference proteome</keyword>